<dbReference type="RefSeq" id="WP_162378128.1">
    <property type="nucleotide sequence ID" value="NZ_JBHTKN010000016.1"/>
</dbReference>
<evidence type="ECO:0000313" key="4">
    <source>
        <dbReference type="Proteomes" id="UP001597033"/>
    </source>
</evidence>
<proteinExistence type="predicted"/>
<dbReference type="Pfam" id="PF02517">
    <property type="entry name" value="Rce1-like"/>
    <property type="match status" value="1"/>
</dbReference>
<evidence type="ECO:0000313" key="3">
    <source>
        <dbReference type="EMBL" id="MFD1043950.1"/>
    </source>
</evidence>
<feature type="transmembrane region" description="Helical" evidence="1">
    <location>
        <begin position="12"/>
        <end position="34"/>
    </location>
</feature>
<protein>
    <submittedName>
        <fullName evidence="3">Type II CAAX prenyl endopeptidase Rce1 family protein</fullName>
    </submittedName>
</protein>
<dbReference type="EMBL" id="JBHTKN010000016">
    <property type="protein sequence ID" value="MFD1043950.1"/>
    <property type="molecule type" value="Genomic_DNA"/>
</dbReference>
<keyword evidence="1" id="KW-0472">Membrane</keyword>
<evidence type="ECO:0000256" key="1">
    <source>
        <dbReference type="SAM" id="Phobius"/>
    </source>
</evidence>
<feature type="transmembrane region" description="Helical" evidence="1">
    <location>
        <begin position="161"/>
        <end position="180"/>
    </location>
</feature>
<gene>
    <name evidence="3" type="ORF">ACFQ2N_16475</name>
</gene>
<keyword evidence="1" id="KW-0812">Transmembrane</keyword>
<feature type="transmembrane region" description="Helical" evidence="1">
    <location>
        <begin position="108"/>
        <end position="127"/>
    </location>
</feature>
<sequence length="181" mass="19385">MAAGLIRLGEIFAVAGAKPLTELLLAVILLKLYPEPHVASWTLKRAAALLLLGCSLAIFWVVVFAWGRTRFPDLAAGSEVAVLVGLSSSIVTAPIFEEKVVRNLLLRGGAILATPWLSAVVVSAVFSLVHRNAVAWSFILSMVLCWLALSKNIGTLQRAVVHGAVNAIVMAWYLTSGFGFF</sequence>
<organism evidence="3 4">
    <name type="scientific">Pseudoxanthomonas kaohsiungensis</name>
    <dbReference type="NCBI Taxonomy" id="283923"/>
    <lineage>
        <taxon>Bacteria</taxon>
        <taxon>Pseudomonadati</taxon>
        <taxon>Pseudomonadota</taxon>
        <taxon>Gammaproteobacteria</taxon>
        <taxon>Lysobacterales</taxon>
        <taxon>Lysobacteraceae</taxon>
        <taxon>Pseudoxanthomonas</taxon>
    </lineage>
</organism>
<dbReference type="InterPro" id="IPR003675">
    <property type="entry name" value="Rce1/LyrA-like_dom"/>
</dbReference>
<reference evidence="4" key="1">
    <citation type="journal article" date="2019" name="Int. J. Syst. Evol. Microbiol.">
        <title>The Global Catalogue of Microorganisms (GCM) 10K type strain sequencing project: providing services to taxonomists for standard genome sequencing and annotation.</title>
        <authorList>
            <consortium name="The Broad Institute Genomics Platform"/>
            <consortium name="The Broad Institute Genome Sequencing Center for Infectious Disease"/>
            <person name="Wu L."/>
            <person name="Ma J."/>
        </authorList>
    </citation>
    <scope>NUCLEOTIDE SEQUENCE [LARGE SCALE GENOMIC DNA]</scope>
    <source>
        <strain evidence="4">CCUG 55854</strain>
    </source>
</reference>
<comment type="caution">
    <text evidence="3">The sequence shown here is derived from an EMBL/GenBank/DDBJ whole genome shotgun (WGS) entry which is preliminary data.</text>
</comment>
<name>A0ABW3LZQ3_9GAMM</name>
<dbReference type="Proteomes" id="UP001597033">
    <property type="component" value="Unassembled WGS sequence"/>
</dbReference>
<feature type="transmembrane region" description="Helical" evidence="1">
    <location>
        <begin position="133"/>
        <end position="149"/>
    </location>
</feature>
<keyword evidence="1" id="KW-1133">Transmembrane helix</keyword>
<feature type="transmembrane region" description="Helical" evidence="1">
    <location>
        <begin position="74"/>
        <end position="96"/>
    </location>
</feature>
<feature type="domain" description="CAAX prenyl protease 2/Lysostaphin resistance protein A-like" evidence="2">
    <location>
        <begin position="84"/>
        <end position="168"/>
    </location>
</feature>
<keyword evidence="4" id="KW-1185">Reference proteome</keyword>
<evidence type="ECO:0000259" key="2">
    <source>
        <dbReference type="Pfam" id="PF02517"/>
    </source>
</evidence>
<accession>A0ABW3LZQ3</accession>
<feature type="transmembrane region" description="Helical" evidence="1">
    <location>
        <begin position="46"/>
        <end position="68"/>
    </location>
</feature>